<dbReference type="EMBL" id="QKRA01000001">
    <property type="protein sequence ID" value="RDL46184.1"/>
    <property type="molecule type" value="Genomic_DNA"/>
</dbReference>
<organism evidence="1 2">
    <name type="scientific">Marinomonas piezotolerans</name>
    <dbReference type="NCBI Taxonomy" id="2213058"/>
    <lineage>
        <taxon>Bacteria</taxon>
        <taxon>Pseudomonadati</taxon>
        <taxon>Pseudomonadota</taxon>
        <taxon>Gammaproteobacteria</taxon>
        <taxon>Oceanospirillales</taxon>
        <taxon>Oceanospirillaceae</taxon>
        <taxon>Marinomonas</taxon>
    </lineage>
</organism>
<keyword evidence="2" id="KW-1185">Reference proteome</keyword>
<protein>
    <submittedName>
        <fullName evidence="1">Uncharacterized protein</fullName>
    </submittedName>
</protein>
<name>A0A370UEJ1_9GAMM</name>
<evidence type="ECO:0000313" key="1">
    <source>
        <dbReference type="EMBL" id="RDL46184.1"/>
    </source>
</evidence>
<dbReference type="RefSeq" id="WP_115466770.1">
    <property type="nucleotide sequence ID" value="NZ_QKRA01000001.1"/>
</dbReference>
<dbReference type="AlphaFoldDB" id="A0A370UEJ1"/>
<proteinExistence type="predicted"/>
<evidence type="ECO:0000313" key="2">
    <source>
        <dbReference type="Proteomes" id="UP000254326"/>
    </source>
</evidence>
<dbReference type="OrthoDB" id="117888at2"/>
<dbReference type="Proteomes" id="UP000254326">
    <property type="component" value="Unassembled WGS sequence"/>
</dbReference>
<accession>A0A370UEJ1</accession>
<reference evidence="1 2" key="1">
    <citation type="submission" date="2018-06" db="EMBL/GenBank/DDBJ databases">
        <title>Marinomonas sp. YLB-05 draft genome sequence.</title>
        <authorList>
            <person name="Yu L."/>
            <person name="Tang X."/>
        </authorList>
    </citation>
    <scope>NUCLEOTIDE SEQUENCE [LARGE SCALE GENOMIC DNA]</scope>
    <source>
        <strain evidence="1 2">YLB-05</strain>
    </source>
</reference>
<comment type="caution">
    <text evidence="1">The sequence shown here is derived from an EMBL/GenBank/DDBJ whole genome shotgun (WGS) entry which is preliminary data.</text>
</comment>
<sequence>MGVDSSQGSENMGRVALKVLFALANEWKSTNEELCKLLNVNSVEVIDSWRVLEQNNQGVSLAKDVEENISHLIAIYRLTQVVFPGKESSWIRCSNQYFNDRSPYAIMLNGKTGAETVRSYLEALSQDNYM</sequence>
<gene>
    <name evidence="1" type="ORF">DN730_03875</name>
</gene>